<feature type="compositionally biased region" description="Basic and acidic residues" evidence="1">
    <location>
        <begin position="12"/>
        <end position="27"/>
    </location>
</feature>
<feature type="region of interest" description="Disordered" evidence="1">
    <location>
        <begin position="1"/>
        <end position="61"/>
    </location>
</feature>
<evidence type="ECO:0000313" key="3">
    <source>
        <dbReference type="Proteomes" id="UP000480684"/>
    </source>
</evidence>
<proteinExistence type="predicted"/>
<sequence length="61" mass="6746">MNNSKTPPGLSDKGKTEADLRRQRQAEALRANLARRKTQTRARAEEETAPATDAPPLTETE</sequence>
<evidence type="ECO:0000313" key="2">
    <source>
        <dbReference type="EMBL" id="NFV78936.1"/>
    </source>
</evidence>
<accession>A0A7C9QTC9</accession>
<feature type="compositionally biased region" description="Low complexity" evidence="1">
    <location>
        <begin position="49"/>
        <end position="61"/>
    </location>
</feature>
<gene>
    <name evidence="2" type="ORF">G4223_02255</name>
</gene>
<dbReference type="RefSeq" id="WP_163674408.1">
    <property type="nucleotide sequence ID" value="NZ_JAAIYP010000007.1"/>
</dbReference>
<organism evidence="2 3">
    <name type="scientific">Magnetospirillum aberrantis SpK</name>
    <dbReference type="NCBI Taxonomy" id="908842"/>
    <lineage>
        <taxon>Bacteria</taxon>
        <taxon>Pseudomonadati</taxon>
        <taxon>Pseudomonadota</taxon>
        <taxon>Alphaproteobacteria</taxon>
        <taxon>Rhodospirillales</taxon>
        <taxon>Rhodospirillaceae</taxon>
        <taxon>Magnetospirillum</taxon>
    </lineage>
</organism>
<reference evidence="2 3" key="1">
    <citation type="submission" date="2020-02" db="EMBL/GenBank/DDBJ databases">
        <authorList>
            <person name="Dziuba M."/>
            <person name="Kuznetsov B."/>
            <person name="Mardanov A."/>
            <person name="Ravin N."/>
            <person name="Grouzdev D."/>
        </authorList>
    </citation>
    <scope>NUCLEOTIDE SEQUENCE [LARGE SCALE GENOMIC DNA]</scope>
    <source>
        <strain evidence="2 3">SpK</strain>
    </source>
</reference>
<protein>
    <submittedName>
        <fullName evidence="2">Uncharacterized protein</fullName>
    </submittedName>
</protein>
<dbReference type="AlphaFoldDB" id="A0A7C9QTC9"/>
<evidence type="ECO:0000256" key="1">
    <source>
        <dbReference type="SAM" id="MobiDB-lite"/>
    </source>
</evidence>
<keyword evidence="3" id="KW-1185">Reference proteome</keyword>
<dbReference type="EMBL" id="JAAIYP010000007">
    <property type="protein sequence ID" value="NFV78936.1"/>
    <property type="molecule type" value="Genomic_DNA"/>
</dbReference>
<name>A0A7C9QTC9_9PROT</name>
<comment type="caution">
    <text evidence="2">The sequence shown here is derived from an EMBL/GenBank/DDBJ whole genome shotgun (WGS) entry which is preliminary data.</text>
</comment>
<dbReference type="Proteomes" id="UP000480684">
    <property type="component" value="Unassembled WGS sequence"/>
</dbReference>